<comment type="similarity">
    <text evidence="2">Belongs to the LemA family.</text>
</comment>
<comment type="subcellular location">
    <subcellularLocation>
        <location evidence="1">Membrane</location>
        <topology evidence="1">Single-pass membrane protein</topology>
    </subcellularLocation>
</comment>
<proteinExistence type="inferred from homology"/>
<name>A0A9X2C4G7_9BURK</name>
<evidence type="ECO:0000256" key="2">
    <source>
        <dbReference type="ARBA" id="ARBA00008854"/>
    </source>
</evidence>
<keyword evidence="7" id="KW-1185">Reference proteome</keyword>
<gene>
    <name evidence="6" type="ORF">LPC04_27955</name>
</gene>
<comment type="caution">
    <text evidence="6">The sequence shown here is derived from an EMBL/GenBank/DDBJ whole genome shotgun (WGS) entry which is preliminary data.</text>
</comment>
<keyword evidence="3" id="KW-0812">Transmembrane</keyword>
<keyword evidence="5" id="KW-0472">Membrane</keyword>
<dbReference type="GO" id="GO:0016020">
    <property type="term" value="C:membrane"/>
    <property type="evidence" value="ECO:0007669"/>
    <property type="project" value="UniProtKB-SubCell"/>
</dbReference>
<dbReference type="EMBL" id="JAJLJH010000016">
    <property type="protein sequence ID" value="MCK9689570.1"/>
    <property type="molecule type" value="Genomic_DNA"/>
</dbReference>
<sequence>MTSHWLFQLVLLAVLLAWVVGAYNRLVRLRAAILSAWEQIVAALVKRSEAMAAVADAVREPLVAEAATLQSLADADAKQRAAADGVRQARARIADVSLWVTAEAGLASPASRLRALIELQPALVHESEQGPQLAAALAAWREAEPRIQFARQGFNDAVDRYNKAIHQVPTRLIASPLGFRSAGRV</sequence>
<evidence type="ECO:0000256" key="4">
    <source>
        <dbReference type="ARBA" id="ARBA00022989"/>
    </source>
</evidence>
<evidence type="ECO:0000256" key="1">
    <source>
        <dbReference type="ARBA" id="ARBA00004167"/>
    </source>
</evidence>
<keyword evidence="4" id="KW-1133">Transmembrane helix</keyword>
<evidence type="ECO:0000256" key="5">
    <source>
        <dbReference type="ARBA" id="ARBA00023136"/>
    </source>
</evidence>
<dbReference type="SUPFAM" id="SSF140478">
    <property type="entry name" value="LemA-like"/>
    <property type="match status" value="1"/>
</dbReference>
<dbReference type="Gene3D" id="1.20.1440.20">
    <property type="entry name" value="LemA-like domain"/>
    <property type="match status" value="1"/>
</dbReference>
<protein>
    <submittedName>
        <fullName evidence="6">LemA family protein</fullName>
    </submittedName>
</protein>
<dbReference type="AlphaFoldDB" id="A0A9X2C4G7"/>
<dbReference type="RefSeq" id="WP_275685622.1">
    <property type="nucleotide sequence ID" value="NZ_JAJLJH010000016.1"/>
</dbReference>
<evidence type="ECO:0000313" key="7">
    <source>
        <dbReference type="Proteomes" id="UP001139353"/>
    </source>
</evidence>
<dbReference type="PANTHER" id="PTHR34478">
    <property type="entry name" value="PROTEIN LEMA"/>
    <property type="match status" value="1"/>
</dbReference>
<dbReference type="InterPro" id="IPR023353">
    <property type="entry name" value="LemA-like_dom_sf"/>
</dbReference>
<organism evidence="6 7">
    <name type="scientific">Scleromatobacter humisilvae</name>
    <dbReference type="NCBI Taxonomy" id="2897159"/>
    <lineage>
        <taxon>Bacteria</taxon>
        <taxon>Pseudomonadati</taxon>
        <taxon>Pseudomonadota</taxon>
        <taxon>Betaproteobacteria</taxon>
        <taxon>Burkholderiales</taxon>
        <taxon>Sphaerotilaceae</taxon>
        <taxon>Scleromatobacter</taxon>
    </lineage>
</organism>
<accession>A0A9X2C4G7</accession>
<dbReference type="Pfam" id="PF04011">
    <property type="entry name" value="LemA"/>
    <property type="match status" value="1"/>
</dbReference>
<dbReference type="Proteomes" id="UP001139353">
    <property type="component" value="Unassembled WGS sequence"/>
</dbReference>
<evidence type="ECO:0000313" key="6">
    <source>
        <dbReference type="EMBL" id="MCK9689570.1"/>
    </source>
</evidence>
<evidence type="ECO:0000256" key="3">
    <source>
        <dbReference type="ARBA" id="ARBA00022692"/>
    </source>
</evidence>
<dbReference type="InterPro" id="IPR007156">
    <property type="entry name" value="MamQ_LemA"/>
</dbReference>
<dbReference type="PANTHER" id="PTHR34478:SF1">
    <property type="entry name" value="PROTEIN LEMA"/>
    <property type="match status" value="1"/>
</dbReference>
<reference evidence="6" key="1">
    <citation type="submission" date="2021-11" db="EMBL/GenBank/DDBJ databases">
        <title>BS-T2-15 a new species belonging to the Comamonadaceae family isolated from the soil of a French oak forest.</title>
        <authorList>
            <person name="Mieszkin S."/>
            <person name="Alain K."/>
        </authorList>
    </citation>
    <scope>NUCLEOTIDE SEQUENCE</scope>
    <source>
        <strain evidence="6">BS-T2-15</strain>
    </source>
</reference>